<comment type="caution">
    <text evidence="2">The sequence shown here is derived from an EMBL/GenBank/DDBJ whole genome shotgun (WGS) entry which is preliminary data.</text>
</comment>
<organism evidence="2 3">
    <name type="scientific">Tanacetum coccineum</name>
    <dbReference type="NCBI Taxonomy" id="301880"/>
    <lineage>
        <taxon>Eukaryota</taxon>
        <taxon>Viridiplantae</taxon>
        <taxon>Streptophyta</taxon>
        <taxon>Embryophyta</taxon>
        <taxon>Tracheophyta</taxon>
        <taxon>Spermatophyta</taxon>
        <taxon>Magnoliopsida</taxon>
        <taxon>eudicotyledons</taxon>
        <taxon>Gunneridae</taxon>
        <taxon>Pentapetalae</taxon>
        <taxon>asterids</taxon>
        <taxon>campanulids</taxon>
        <taxon>Asterales</taxon>
        <taxon>Asteraceae</taxon>
        <taxon>Asteroideae</taxon>
        <taxon>Anthemideae</taxon>
        <taxon>Anthemidinae</taxon>
        <taxon>Tanacetum</taxon>
    </lineage>
</organism>
<keyword evidence="1" id="KW-0472">Membrane</keyword>
<evidence type="ECO:0000313" key="2">
    <source>
        <dbReference type="EMBL" id="GJT77118.1"/>
    </source>
</evidence>
<keyword evidence="3" id="KW-1185">Reference proteome</keyword>
<feature type="transmembrane region" description="Helical" evidence="1">
    <location>
        <begin position="294"/>
        <end position="312"/>
    </location>
</feature>
<feature type="transmembrane region" description="Helical" evidence="1">
    <location>
        <begin position="343"/>
        <end position="361"/>
    </location>
</feature>
<name>A0ABQ5GNJ6_9ASTR</name>
<feature type="transmembrane region" description="Helical" evidence="1">
    <location>
        <begin position="382"/>
        <end position="407"/>
    </location>
</feature>
<evidence type="ECO:0000313" key="3">
    <source>
        <dbReference type="Proteomes" id="UP001151760"/>
    </source>
</evidence>
<proteinExistence type="predicted"/>
<dbReference type="Proteomes" id="UP001151760">
    <property type="component" value="Unassembled WGS sequence"/>
</dbReference>
<accession>A0ABQ5GNJ6</accession>
<evidence type="ECO:0000256" key="1">
    <source>
        <dbReference type="SAM" id="Phobius"/>
    </source>
</evidence>
<reference evidence="2" key="2">
    <citation type="submission" date="2022-01" db="EMBL/GenBank/DDBJ databases">
        <authorList>
            <person name="Yamashiro T."/>
            <person name="Shiraishi A."/>
            <person name="Satake H."/>
            <person name="Nakayama K."/>
        </authorList>
    </citation>
    <scope>NUCLEOTIDE SEQUENCE</scope>
</reference>
<reference evidence="2" key="1">
    <citation type="journal article" date="2022" name="Int. J. Mol. Sci.">
        <title>Draft Genome of Tanacetum Coccineum: Genomic Comparison of Closely Related Tanacetum-Family Plants.</title>
        <authorList>
            <person name="Yamashiro T."/>
            <person name="Shiraishi A."/>
            <person name="Nakayama K."/>
            <person name="Satake H."/>
        </authorList>
    </citation>
    <scope>NUCLEOTIDE SEQUENCE</scope>
</reference>
<sequence>MVIDESALGIRSHQFMTKALEYGSRSGKDRRRINMKFWGDIVRCCQRGGNVRLSRSCPGWPWGSAAQGRKEGGWAHLVWRYGGRWGEGSAACGKVGWGRGGWRDGRWLRWGTFLRRGDGSCERGGAGDKSDMEGAVGGAALVLAKEGVGKYAVQEAKGGMWDVGWVPFCDVSLVGGDVRVGGEASVRQTGSWDVLLSIKVLSICRVKRSLLRETKLRGRSLAGRSDAIVEHWSELLGGVQWPGLGGEAILAVGCDAGEGGGIFAGGSSLEDDSMWAAVVGCGLRIWECVRFSLWSRWKVALSVIADILMVALRSKAGRVVWVVVGVVGGWATGGWYGGSATGARLAGGICFLAVGGVVLWPDGLGVSGGESRSSGREVGRRYLRLVVLFGMTCWVCVVYGVLLVVGYDDDMVGLQLSQEGSSGVVRVVSGVWLRGRSAEWAWEMVALVWDGGDGAFSKGGGVRGCLMRVRRGGYILRVVEF</sequence>
<protein>
    <submittedName>
        <fullName evidence="2">Uncharacterized protein</fullName>
    </submittedName>
</protein>
<dbReference type="EMBL" id="BQNB010018684">
    <property type="protein sequence ID" value="GJT77118.1"/>
    <property type="molecule type" value="Genomic_DNA"/>
</dbReference>
<feature type="transmembrane region" description="Helical" evidence="1">
    <location>
        <begin position="319"/>
        <end position="337"/>
    </location>
</feature>
<keyword evidence="1" id="KW-0812">Transmembrane</keyword>
<keyword evidence="1" id="KW-1133">Transmembrane helix</keyword>
<gene>
    <name evidence="2" type="ORF">Tco_1043843</name>
</gene>